<reference evidence="2" key="1">
    <citation type="submission" date="2015-07" db="EMBL/GenBank/DDBJ databases">
        <title>Near-Complete Genome Sequence of the Cellulolytic Bacterium Bacteroides (Pseudobacteroides) cellulosolvens ATCC 35603.</title>
        <authorList>
            <person name="Dassa B."/>
            <person name="Utturkar S.M."/>
            <person name="Klingeman D.M."/>
            <person name="Hurt R.A."/>
            <person name="Keller M."/>
            <person name="Xu J."/>
            <person name="Reddy Y.H.K."/>
            <person name="Borovok I."/>
            <person name="Grinberg I.R."/>
            <person name="Lamed R."/>
            <person name="Zhivin O."/>
            <person name="Bayer E.A."/>
            <person name="Brown S.D."/>
        </authorList>
    </citation>
    <scope>NUCLEOTIDE SEQUENCE [LARGE SCALE GENOMIC DNA]</scope>
    <source>
        <strain evidence="2">DSM 2933</strain>
    </source>
</reference>
<evidence type="ECO:0000313" key="1">
    <source>
        <dbReference type="EMBL" id="KNY30499.1"/>
    </source>
</evidence>
<proteinExistence type="predicted"/>
<dbReference type="RefSeq" id="WP_050753974.1">
    <property type="nucleotide sequence ID" value="NZ_LGTC01000001.1"/>
</dbReference>
<protein>
    <submittedName>
        <fullName evidence="1">Uncharacterized protein</fullName>
    </submittedName>
</protein>
<sequence length="105" mass="12193">MKDWTKGWTRYTESWTEFTMDEINAMASEVKSLENSSEMKCSSCGKISIRHYYREISTSAGVSWYWCYNCRKCTHFRGAPRSKEYVFNDPISSVPEKGESSGMNI</sequence>
<keyword evidence="2" id="KW-1185">Reference proteome</keyword>
<evidence type="ECO:0000313" key="2">
    <source>
        <dbReference type="Proteomes" id="UP000036923"/>
    </source>
</evidence>
<dbReference type="STRING" id="398512.Bccel_5779"/>
<gene>
    <name evidence="1" type="ORF">Bccel_5779</name>
</gene>
<comment type="caution">
    <text evidence="1">The sequence shown here is derived from an EMBL/GenBank/DDBJ whole genome shotgun (WGS) entry which is preliminary data.</text>
</comment>
<dbReference type="Proteomes" id="UP000036923">
    <property type="component" value="Unassembled WGS sequence"/>
</dbReference>
<dbReference type="AlphaFoldDB" id="A0A0L6JXM2"/>
<organism evidence="1 2">
    <name type="scientific">Pseudobacteroides cellulosolvens ATCC 35603 = DSM 2933</name>
    <dbReference type="NCBI Taxonomy" id="398512"/>
    <lineage>
        <taxon>Bacteria</taxon>
        <taxon>Bacillati</taxon>
        <taxon>Bacillota</taxon>
        <taxon>Clostridia</taxon>
        <taxon>Eubacteriales</taxon>
        <taxon>Oscillospiraceae</taxon>
        <taxon>Pseudobacteroides</taxon>
    </lineage>
</organism>
<dbReference type="EMBL" id="LGTC01000001">
    <property type="protein sequence ID" value="KNY30499.1"/>
    <property type="molecule type" value="Genomic_DNA"/>
</dbReference>
<name>A0A0L6JXM2_9FIRM</name>
<accession>A0A0L6JXM2</accession>